<dbReference type="AlphaFoldDB" id="A0A975IN91"/>
<comment type="similarity">
    <text evidence="1">Belongs to the cycloisomerase 2 family.</text>
</comment>
<gene>
    <name evidence="2" type="ORF">G127AT_11955</name>
</gene>
<sequence length="344" mass="35849">MTEGTDFWIGASTAGVLGGVAAGIRPLAVEADGTWSIGEATDVGPNPMYLEWSEGVGVLTIVHEQAEGLVSAWSLGGGVLRPIDGPGRTAAGPCHLLAGPDGQWLFVANYAGGALTAHFLGMQGAGDAAVTVAYTGSGPVADRQGAPHPHQCVVDAARGTLLVPDLGTDRIHVHSLDAIPDSLADYRDIVIHPGAGPRHLVIDGNLAIVANELDRTASIVDLVRGEELWWGSIGDAEPRGLGCSGIRQTRTGVVLIGDRDHDAIRAFRLVRDAAGPRLEALATLATGGRHPRDLQLTEDERYLLVADQGSDSIAILALDEAGVPVRVHDTVSTPAPACVMRMPW</sequence>
<dbReference type="InterPro" id="IPR050282">
    <property type="entry name" value="Cycloisomerase_2"/>
</dbReference>
<dbReference type="InterPro" id="IPR015943">
    <property type="entry name" value="WD40/YVTN_repeat-like_dom_sf"/>
</dbReference>
<reference evidence="2" key="1">
    <citation type="submission" date="2021-03" db="EMBL/GenBank/DDBJ databases">
        <title>Agromyces archimandritus sp. nov., isolated from the cockroach Archimandrita tessellata.</title>
        <authorList>
            <person name="Guzman J."/>
            <person name="Ortuzar M."/>
            <person name="Poehlein A."/>
            <person name="Daniel R."/>
            <person name="Trujillo M."/>
            <person name="Vilcinskas A."/>
        </authorList>
    </citation>
    <scope>NUCLEOTIDE SEQUENCE</scope>
    <source>
        <strain evidence="2">G127AT</strain>
    </source>
</reference>
<dbReference type="Gene3D" id="2.130.10.10">
    <property type="entry name" value="YVTN repeat-like/Quinoprotein amine dehydrogenase"/>
    <property type="match status" value="1"/>
</dbReference>
<dbReference type="Proteomes" id="UP000671914">
    <property type="component" value="Chromosome"/>
</dbReference>
<proteinExistence type="inferred from homology"/>
<dbReference type="InterPro" id="IPR011045">
    <property type="entry name" value="N2O_reductase_N"/>
</dbReference>
<dbReference type="InterPro" id="IPR019405">
    <property type="entry name" value="Lactonase_7-beta_prop"/>
</dbReference>
<dbReference type="PANTHER" id="PTHR30344:SF1">
    <property type="entry name" value="6-PHOSPHOGLUCONOLACTONASE"/>
    <property type="match status" value="1"/>
</dbReference>
<name>A0A975IN91_9MICO</name>
<dbReference type="RefSeq" id="WP_210897174.1">
    <property type="nucleotide sequence ID" value="NZ_CP071696.1"/>
</dbReference>
<protein>
    <submittedName>
        <fullName evidence="2">Beta-propeller fold lactonase family protein</fullName>
    </submittedName>
</protein>
<evidence type="ECO:0000256" key="1">
    <source>
        <dbReference type="ARBA" id="ARBA00005564"/>
    </source>
</evidence>
<organism evidence="2 3">
    <name type="scientific">Agromyces archimandritae</name>
    <dbReference type="NCBI Taxonomy" id="2781962"/>
    <lineage>
        <taxon>Bacteria</taxon>
        <taxon>Bacillati</taxon>
        <taxon>Actinomycetota</taxon>
        <taxon>Actinomycetes</taxon>
        <taxon>Micrococcales</taxon>
        <taxon>Microbacteriaceae</taxon>
        <taxon>Agromyces</taxon>
    </lineage>
</organism>
<dbReference type="SUPFAM" id="SSF50974">
    <property type="entry name" value="Nitrous oxide reductase, N-terminal domain"/>
    <property type="match status" value="1"/>
</dbReference>
<evidence type="ECO:0000313" key="3">
    <source>
        <dbReference type="Proteomes" id="UP000671914"/>
    </source>
</evidence>
<accession>A0A975IN91</accession>
<evidence type="ECO:0000313" key="2">
    <source>
        <dbReference type="EMBL" id="QTX04009.1"/>
    </source>
</evidence>
<keyword evidence="3" id="KW-1185">Reference proteome</keyword>
<dbReference type="KEGG" id="aarc:G127AT_11955"/>
<dbReference type="EMBL" id="CP071696">
    <property type="protein sequence ID" value="QTX04009.1"/>
    <property type="molecule type" value="Genomic_DNA"/>
</dbReference>
<dbReference type="Pfam" id="PF10282">
    <property type="entry name" value="Lactonase"/>
    <property type="match status" value="1"/>
</dbReference>
<dbReference type="GO" id="GO:0017057">
    <property type="term" value="F:6-phosphogluconolactonase activity"/>
    <property type="evidence" value="ECO:0007669"/>
    <property type="project" value="TreeGrafter"/>
</dbReference>
<dbReference type="PANTHER" id="PTHR30344">
    <property type="entry name" value="6-PHOSPHOGLUCONOLACTONASE-RELATED"/>
    <property type="match status" value="1"/>
</dbReference>